<dbReference type="EMBL" id="JAUEPU010000013">
    <property type="protein sequence ID" value="KAK0497578.1"/>
    <property type="molecule type" value="Genomic_DNA"/>
</dbReference>
<evidence type="ECO:0000313" key="4">
    <source>
        <dbReference type="EMBL" id="KAK0497578.1"/>
    </source>
</evidence>
<dbReference type="AlphaFoldDB" id="A0AA39UPZ1"/>
<feature type="transmembrane region" description="Helical" evidence="2">
    <location>
        <begin position="60"/>
        <end position="83"/>
    </location>
</feature>
<keyword evidence="2" id="KW-0472">Membrane</keyword>
<name>A0AA39UPZ1_9AGAR</name>
<dbReference type="PANTHER" id="PTHR40465:SF1">
    <property type="entry name" value="DUF6534 DOMAIN-CONTAINING PROTEIN"/>
    <property type="match status" value="1"/>
</dbReference>
<dbReference type="PANTHER" id="PTHR40465">
    <property type="entry name" value="CHROMOSOME 1, WHOLE GENOME SHOTGUN SEQUENCE"/>
    <property type="match status" value="1"/>
</dbReference>
<keyword evidence="2" id="KW-1133">Transmembrane helix</keyword>
<feature type="transmembrane region" description="Helical" evidence="2">
    <location>
        <begin position="20"/>
        <end position="39"/>
    </location>
</feature>
<keyword evidence="5" id="KW-1185">Reference proteome</keyword>
<organism evidence="4 5">
    <name type="scientific">Armillaria luteobubalina</name>
    <dbReference type="NCBI Taxonomy" id="153913"/>
    <lineage>
        <taxon>Eukaryota</taxon>
        <taxon>Fungi</taxon>
        <taxon>Dikarya</taxon>
        <taxon>Basidiomycota</taxon>
        <taxon>Agaricomycotina</taxon>
        <taxon>Agaricomycetes</taxon>
        <taxon>Agaricomycetidae</taxon>
        <taxon>Agaricales</taxon>
        <taxon>Marasmiineae</taxon>
        <taxon>Physalacriaceae</taxon>
        <taxon>Armillaria</taxon>
    </lineage>
</organism>
<protein>
    <recommendedName>
        <fullName evidence="3">DUF6534 domain-containing protein</fullName>
    </recommendedName>
</protein>
<evidence type="ECO:0000313" key="5">
    <source>
        <dbReference type="Proteomes" id="UP001175228"/>
    </source>
</evidence>
<keyword evidence="2" id="KW-0812">Transmembrane</keyword>
<evidence type="ECO:0000256" key="2">
    <source>
        <dbReference type="SAM" id="Phobius"/>
    </source>
</evidence>
<feature type="compositionally biased region" description="Basic and acidic residues" evidence="1">
    <location>
        <begin position="300"/>
        <end position="313"/>
    </location>
</feature>
<dbReference type="Pfam" id="PF20152">
    <property type="entry name" value="DUF6534"/>
    <property type="match status" value="1"/>
</dbReference>
<dbReference type="Proteomes" id="UP001175228">
    <property type="component" value="Unassembled WGS sequence"/>
</dbReference>
<accession>A0AA39UPZ1</accession>
<feature type="transmembrane region" description="Helical" evidence="2">
    <location>
        <begin position="103"/>
        <end position="123"/>
    </location>
</feature>
<feature type="domain" description="DUF6534" evidence="3">
    <location>
        <begin position="183"/>
        <end position="237"/>
    </location>
</feature>
<evidence type="ECO:0000256" key="1">
    <source>
        <dbReference type="SAM" id="MobiDB-lite"/>
    </source>
</evidence>
<proteinExistence type="predicted"/>
<feature type="transmembrane region" description="Helical" evidence="2">
    <location>
        <begin position="135"/>
        <end position="157"/>
    </location>
</feature>
<reference evidence="4" key="1">
    <citation type="submission" date="2023-06" db="EMBL/GenBank/DDBJ databases">
        <authorList>
            <consortium name="Lawrence Berkeley National Laboratory"/>
            <person name="Ahrendt S."/>
            <person name="Sahu N."/>
            <person name="Indic B."/>
            <person name="Wong-Bajracharya J."/>
            <person name="Merenyi Z."/>
            <person name="Ke H.-M."/>
            <person name="Monk M."/>
            <person name="Kocsube S."/>
            <person name="Drula E."/>
            <person name="Lipzen A."/>
            <person name="Balint B."/>
            <person name="Henrissat B."/>
            <person name="Andreopoulos B."/>
            <person name="Martin F.M."/>
            <person name="Harder C.B."/>
            <person name="Rigling D."/>
            <person name="Ford K.L."/>
            <person name="Foster G.D."/>
            <person name="Pangilinan J."/>
            <person name="Papanicolaou A."/>
            <person name="Barry K."/>
            <person name="LaButti K."/>
            <person name="Viragh M."/>
            <person name="Koriabine M."/>
            <person name="Yan M."/>
            <person name="Riley R."/>
            <person name="Champramary S."/>
            <person name="Plett K.L."/>
            <person name="Tsai I.J."/>
            <person name="Slot J."/>
            <person name="Sipos G."/>
            <person name="Plett J."/>
            <person name="Nagy L.G."/>
            <person name="Grigoriev I.V."/>
        </authorList>
    </citation>
    <scope>NUCLEOTIDE SEQUENCE</scope>
    <source>
        <strain evidence="4">HWK02</strain>
    </source>
</reference>
<feature type="region of interest" description="Disordered" evidence="1">
    <location>
        <begin position="286"/>
        <end position="313"/>
    </location>
</feature>
<dbReference type="InterPro" id="IPR045339">
    <property type="entry name" value="DUF6534"/>
</dbReference>
<sequence length="313" mass="34208">MAPVTQRSLVDSLPSVLGRTLGAIYVGATIAAVLYGMTIHQTVTYYKGYPNDSWHFRYGVAFLWVLDTLHVALSTHALYYYLIESFGNYLQVLKTNLLSLFRPQLQIIVNILIVVGVQGLYAVRVWKFGRNFHKVLPCFIFLAVAACLGEISVVIMIEDLNATSKAQEYVHSIKLSGNPQNQAVAADFFIAATMCYYLHKGREMAGLSSTTKVIVGLMRFAVMSGLTTSTSLGQIVSFSSQSISPCRSSRLNARKAQRGDETKECYSTDNSTLRFASLTISSGTSNAAGTSVNAAPSVMERSDSLDGTERTCT</sequence>
<gene>
    <name evidence="4" type="ORF">EDD18DRAFT_1104957</name>
</gene>
<comment type="caution">
    <text evidence="4">The sequence shown here is derived from an EMBL/GenBank/DDBJ whole genome shotgun (WGS) entry which is preliminary data.</text>
</comment>
<evidence type="ECO:0000259" key="3">
    <source>
        <dbReference type="Pfam" id="PF20152"/>
    </source>
</evidence>